<feature type="compositionally biased region" description="Pro residues" evidence="1">
    <location>
        <begin position="279"/>
        <end position="288"/>
    </location>
</feature>
<evidence type="ECO:0000256" key="1">
    <source>
        <dbReference type="SAM" id="MobiDB-lite"/>
    </source>
</evidence>
<feature type="region of interest" description="Disordered" evidence="1">
    <location>
        <begin position="148"/>
        <end position="294"/>
    </location>
</feature>
<feature type="compositionally biased region" description="Low complexity" evidence="1">
    <location>
        <begin position="257"/>
        <end position="268"/>
    </location>
</feature>
<evidence type="ECO:0000313" key="2">
    <source>
        <dbReference type="EMBL" id="TWJ26719.1"/>
    </source>
</evidence>
<dbReference type="AlphaFoldDB" id="A0A562W8V9"/>
<dbReference type="EMBL" id="VLLP01000001">
    <property type="protein sequence ID" value="TWJ26719.1"/>
    <property type="molecule type" value="Genomic_DNA"/>
</dbReference>
<sequence>MANIKGPASRAAALHRRAAATTAAAATILDDTRPVPADQRRQYELADRLRRAAEALAPGWAGAALDSLTPDVPPCDEVPPFVRVGTAAPLDDARFPALVPLPGTGHLVIDTDVSDPRVAGLLRAVLLRLLAASPAGSLLVRAVDGATGTPPHVSATAPTGTPPRVSATASTAATADTPATGTPGVTSDPPAEGRPGPTADPRVTGGPGPTADGAADDGPRHPPSPPTAVPGRQRGPKETAPRSLPARPVAVPEHRVAPVASRRQSAPAARERSRSGPARPSPGSPRSPTPVCCRHPPRIPPACGRCSARPSSGWPLALPGNAGTTAPCCW</sequence>
<comment type="caution">
    <text evidence="2">The sequence shown here is derived from an EMBL/GenBank/DDBJ whole genome shotgun (WGS) entry which is preliminary data.</text>
</comment>
<reference evidence="2 3" key="1">
    <citation type="submission" date="2019-07" db="EMBL/GenBank/DDBJ databases">
        <title>R&amp;d 2014.</title>
        <authorList>
            <person name="Klenk H.-P."/>
        </authorList>
    </citation>
    <scope>NUCLEOTIDE SEQUENCE [LARGE SCALE GENOMIC DNA]</scope>
    <source>
        <strain evidence="2 3">DSM 43912</strain>
    </source>
</reference>
<gene>
    <name evidence="2" type="ORF">JD81_00182</name>
</gene>
<keyword evidence="3" id="KW-1185">Reference proteome</keyword>
<name>A0A562W8V9_9ACTN</name>
<protein>
    <submittedName>
        <fullName evidence="2">Uncharacterized protein</fullName>
    </submittedName>
</protein>
<dbReference type="Proteomes" id="UP000319728">
    <property type="component" value="Unassembled WGS sequence"/>
</dbReference>
<organism evidence="2 3">
    <name type="scientific">Micromonospora sagamiensis</name>
    <dbReference type="NCBI Taxonomy" id="47875"/>
    <lineage>
        <taxon>Bacteria</taxon>
        <taxon>Bacillati</taxon>
        <taxon>Actinomycetota</taxon>
        <taxon>Actinomycetes</taxon>
        <taxon>Micromonosporales</taxon>
        <taxon>Micromonosporaceae</taxon>
        <taxon>Micromonospora</taxon>
    </lineage>
</organism>
<evidence type="ECO:0000313" key="3">
    <source>
        <dbReference type="Proteomes" id="UP000319728"/>
    </source>
</evidence>
<proteinExistence type="predicted"/>
<accession>A0A562W8V9</accession>
<feature type="compositionally biased region" description="Low complexity" evidence="1">
    <location>
        <begin position="162"/>
        <end position="186"/>
    </location>
</feature>